<comment type="caution">
    <text evidence="7">The sequence shown here is derived from an EMBL/GenBank/DDBJ whole genome shotgun (WGS) entry which is preliminary data.</text>
</comment>
<feature type="domain" description="RNA polymerase sigma factor 70 region 4 type 2" evidence="6">
    <location>
        <begin position="112"/>
        <end position="162"/>
    </location>
</feature>
<evidence type="ECO:0000256" key="3">
    <source>
        <dbReference type="ARBA" id="ARBA00023082"/>
    </source>
</evidence>
<dbReference type="NCBIfam" id="NF007232">
    <property type="entry name" value="PRK09651.1"/>
    <property type="match status" value="1"/>
</dbReference>
<comment type="similarity">
    <text evidence="1">Belongs to the sigma-70 factor family. ECF subfamily.</text>
</comment>
<dbReference type="AlphaFoldDB" id="A0A4S4ALY0"/>
<evidence type="ECO:0000259" key="6">
    <source>
        <dbReference type="Pfam" id="PF08281"/>
    </source>
</evidence>
<reference evidence="7 8" key="1">
    <citation type="submission" date="2019-04" db="EMBL/GenBank/DDBJ databases">
        <title>Azoarcus rhizosphaerae sp. nov. isolated from rhizosphere of Ficus religiosa.</title>
        <authorList>
            <person name="Lin S.-Y."/>
            <person name="Hameed A."/>
            <person name="Hsu Y.-H."/>
            <person name="Young C.-C."/>
        </authorList>
    </citation>
    <scope>NUCLEOTIDE SEQUENCE [LARGE SCALE GENOMIC DNA]</scope>
    <source>
        <strain evidence="7 8">CC-YHH848</strain>
    </source>
</reference>
<evidence type="ECO:0000256" key="2">
    <source>
        <dbReference type="ARBA" id="ARBA00023015"/>
    </source>
</evidence>
<dbReference type="Pfam" id="PF08281">
    <property type="entry name" value="Sigma70_r4_2"/>
    <property type="match status" value="1"/>
</dbReference>
<dbReference type="EMBL" id="SSOD01000012">
    <property type="protein sequence ID" value="THF60147.1"/>
    <property type="molecule type" value="Genomic_DNA"/>
</dbReference>
<dbReference type="Pfam" id="PF04542">
    <property type="entry name" value="Sigma70_r2"/>
    <property type="match status" value="1"/>
</dbReference>
<dbReference type="SUPFAM" id="SSF88659">
    <property type="entry name" value="Sigma3 and sigma4 domains of RNA polymerase sigma factors"/>
    <property type="match status" value="1"/>
</dbReference>
<dbReference type="Gene3D" id="1.10.1740.10">
    <property type="match status" value="1"/>
</dbReference>
<dbReference type="NCBIfam" id="NF009180">
    <property type="entry name" value="PRK12528.1"/>
    <property type="match status" value="1"/>
</dbReference>
<evidence type="ECO:0000259" key="5">
    <source>
        <dbReference type="Pfam" id="PF04542"/>
    </source>
</evidence>
<sequence>MSLSAVASPQPVAELYREHHGWLHGWLRRKLGCTYQAADLAQDTFVQALLAPSLDEIREPRAWLTTVARRIMANHLRRKELERAYLDAIASHPEPLAPGPEERALITEALCEIDALLAGLPARARQAFLLSQVEGLTYAEIARRLGVSLSMVKKYMLRATLHLAGIVKP</sequence>
<dbReference type="SUPFAM" id="SSF88946">
    <property type="entry name" value="Sigma2 domain of RNA polymerase sigma factors"/>
    <property type="match status" value="1"/>
</dbReference>
<gene>
    <name evidence="7" type="ORF">E6O51_14545</name>
</gene>
<dbReference type="InterPro" id="IPR007627">
    <property type="entry name" value="RNA_pol_sigma70_r2"/>
</dbReference>
<dbReference type="GO" id="GO:0003677">
    <property type="term" value="F:DNA binding"/>
    <property type="evidence" value="ECO:0007669"/>
    <property type="project" value="InterPro"/>
</dbReference>
<keyword evidence="3" id="KW-0731">Sigma factor</keyword>
<evidence type="ECO:0000313" key="8">
    <source>
        <dbReference type="Proteomes" id="UP000307956"/>
    </source>
</evidence>
<dbReference type="OrthoDB" id="9180690at2"/>
<dbReference type="CDD" id="cd06171">
    <property type="entry name" value="Sigma70_r4"/>
    <property type="match status" value="1"/>
</dbReference>
<evidence type="ECO:0000313" key="7">
    <source>
        <dbReference type="EMBL" id="THF60147.1"/>
    </source>
</evidence>
<dbReference type="InterPro" id="IPR013325">
    <property type="entry name" value="RNA_pol_sigma_r2"/>
</dbReference>
<keyword evidence="8" id="KW-1185">Reference proteome</keyword>
<dbReference type="GO" id="GO:0016987">
    <property type="term" value="F:sigma factor activity"/>
    <property type="evidence" value="ECO:0007669"/>
    <property type="project" value="UniProtKB-KW"/>
</dbReference>
<dbReference type="InterPro" id="IPR039425">
    <property type="entry name" value="RNA_pol_sigma-70-like"/>
</dbReference>
<dbReference type="NCBIfam" id="NF008889">
    <property type="entry name" value="PRK11924.1-1"/>
    <property type="match status" value="1"/>
</dbReference>
<evidence type="ECO:0000256" key="1">
    <source>
        <dbReference type="ARBA" id="ARBA00010641"/>
    </source>
</evidence>
<accession>A0A4S4ALY0</accession>
<dbReference type="FunFam" id="1.10.1740.10:FF:000009">
    <property type="entry name" value="RNA polymerase sigma factor"/>
    <property type="match status" value="1"/>
</dbReference>
<dbReference type="InterPro" id="IPR013249">
    <property type="entry name" value="RNA_pol_sigma70_r4_t2"/>
</dbReference>
<proteinExistence type="inferred from homology"/>
<dbReference type="PANTHER" id="PTHR43133:SF63">
    <property type="entry name" value="RNA POLYMERASE SIGMA FACTOR FECI-RELATED"/>
    <property type="match status" value="1"/>
</dbReference>
<dbReference type="GO" id="GO:0006352">
    <property type="term" value="P:DNA-templated transcription initiation"/>
    <property type="evidence" value="ECO:0007669"/>
    <property type="project" value="InterPro"/>
</dbReference>
<feature type="domain" description="RNA polymerase sigma-70 region 2" evidence="5">
    <location>
        <begin position="15"/>
        <end position="80"/>
    </location>
</feature>
<dbReference type="Gene3D" id="1.10.10.10">
    <property type="entry name" value="Winged helix-like DNA-binding domain superfamily/Winged helix DNA-binding domain"/>
    <property type="match status" value="1"/>
</dbReference>
<dbReference type="InterPro" id="IPR013324">
    <property type="entry name" value="RNA_pol_sigma_r3/r4-like"/>
</dbReference>
<dbReference type="InterPro" id="IPR036388">
    <property type="entry name" value="WH-like_DNA-bd_sf"/>
</dbReference>
<name>A0A4S4ALY0_9RHOO</name>
<keyword evidence="4" id="KW-0804">Transcription</keyword>
<dbReference type="Proteomes" id="UP000307956">
    <property type="component" value="Unassembled WGS sequence"/>
</dbReference>
<dbReference type="InterPro" id="IPR014284">
    <property type="entry name" value="RNA_pol_sigma-70_dom"/>
</dbReference>
<organism evidence="7 8">
    <name type="scientific">Pseudothauera rhizosphaerae</name>
    <dbReference type="NCBI Taxonomy" id="2565932"/>
    <lineage>
        <taxon>Bacteria</taxon>
        <taxon>Pseudomonadati</taxon>
        <taxon>Pseudomonadota</taxon>
        <taxon>Betaproteobacteria</taxon>
        <taxon>Rhodocyclales</taxon>
        <taxon>Zoogloeaceae</taxon>
        <taxon>Pseudothauera</taxon>
    </lineage>
</organism>
<keyword evidence="2" id="KW-0805">Transcription regulation</keyword>
<protein>
    <submittedName>
        <fullName evidence="7">Sigma-70 family RNA polymerase sigma factor</fullName>
    </submittedName>
</protein>
<evidence type="ECO:0000256" key="4">
    <source>
        <dbReference type="ARBA" id="ARBA00023163"/>
    </source>
</evidence>
<dbReference type="PANTHER" id="PTHR43133">
    <property type="entry name" value="RNA POLYMERASE ECF-TYPE SIGMA FACTO"/>
    <property type="match status" value="1"/>
</dbReference>
<dbReference type="NCBIfam" id="TIGR02937">
    <property type="entry name" value="sigma70-ECF"/>
    <property type="match status" value="1"/>
</dbReference>